<organism evidence="2 3">
    <name type="scientific">Globodera rostochiensis</name>
    <name type="common">Golden nematode worm</name>
    <name type="synonym">Heterodera rostochiensis</name>
    <dbReference type="NCBI Taxonomy" id="31243"/>
    <lineage>
        <taxon>Eukaryota</taxon>
        <taxon>Metazoa</taxon>
        <taxon>Ecdysozoa</taxon>
        <taxon>Nematoda</taxon>
        <taxon>Chromadorea</taxon>
        <taxon>Rhabditida</taxon>
        <taxon>Tylenchina</taxon>
        <taxon>Tylenchomorpha</taxon>
        <taxon>Tylenchoidea</taxon>
        <taxon>Heteroderidae</taxon>
        <taxon>Heteroderinae</taxon>
        <taxon>Globodera</taxon>
    </lineage>
</organism>
<accession>A0A914HRS6</accession>
<proteinExistence type="predicted"/>
<reference evidence="3" key="1">
    <citation type="submission" date="2022-11" db="UniProtKB">
        <authorList>
            <consortium name="WormBaseParasite"/>
        </authorList>
    </citation>
    <scope>IDENTIFICATION</scope>
</reference>
<dbReference type="WBParaSite" id="Gr19_v10_g3862.t1">
    <property type="protein sequence ID" value="Gr19_v10_g3862.t1"/>
    <property type="gene ID" value="Gr19_v10_g3862"/>
</dbReference>
<feature type="compositionally biased region" description="Basic and acidic residues" evidence="1">
    <location>
        <begin position="335"/>
        <end position="344"/>
    </location>
</feature>
<evidence type="ECO:0000313" key="3">
    <source>
        <dbReference type="WBParaSite" id="Gr19_v10_g3862.t1"/>
    </source>
</evidence>
<sequence>MTGDRFYPLGGLEFTNFRDEYDDFGEFTKWVEEWEGQAQVNAYEVRGGVGSVREGTGQSVDFEVEMGPTKLSAKCSENGKGHEFSGQIGPSGQISIKVKGKGTFKGCLTLLGIFWMAANMAQAMNQPRVKAGNVSSEEEFDFELQQWESELSGDLTNHPERVENMEEGQGPVERLENGTGNVPGQGAGAVPQGRGLIGSTTGQETTVRTCEPGIVARAVANQLSSATMGFRLDANWAEVHKSIPPPTILFPGPQGMRTAVVIPLEQQPSTSTAGIREDGPSSSGMGDEQHTGGERARWDGRTRHPQGRQNVRGEVAWPYERPERYGARLRPIRSRQHEQPREEATDVQTNPPRLRMPQGAPPLQIPAAMRRQFIRRLSQEREHAYGFALHIARRNPALSLALLSLEMFYSSLLAQALDEGDGGNFGAGECRR</sequence>
<name>A0A914HRS6_GLORO</name>
<keyword evidence="2" id="KW-1185">Reference proteome</keyword>
<dbReference type="AlphaFoldDB" id="A0A914HRS6"/>
<feature type="region of interest" description="Disordered" evidence="1">
    <location>
        <begin position="267"/>
        <end position="315"/>
    </location>
</feature>
<protein>
    <submittedName>
        <fullName evidence="3">Uncharacterized protein</fullName>
    </submittedName>
</protein>
<feature type="compositionally biased region" description="Basic and acidic residues" evidence="1">
    <location>
        <begin position="287"/>
        <end position="302"/>
    </location>
</feature>
<feature type="region of interest" description="Disordered" evidence="1">
    <location>
        <begin position="328"/>
        <end position="361"/>
    </location>
</feature>
<dbReference type="Proteomes" id="UP000887572">
    <property type="component" value="Unplaced"/>
</dbReference>
<evidence type="ECO:0000256" key="1">
    <source>
        <dbReference type="SAM" id="MobiDB-lite"/>
    </source>
</evidence>
<evidence type="ECO:0000313" key="2">
    <source>
        <dbReference type="Proteomes" id="UP000887572"/>
    </source>
</evidence>